<dbReference type="Proteomes" id="UP000887540">
    <property type="component" value="Unplaced"/>
</dbReference>
<dbReference type="PROSITE" id="PS50011">
    <property type="entry name" value="PROTEIN_KINASE_DOM"/>
    <property type="match status" value="1"/>
</dbReference>
<dbReference type="PANTHER" id="PTHR13954">
    <property type="entry name" value="IRE1-RELATED"/>
    <property type="match status" value="1"/>
</dbReference>
<dbReference type="Gene3D" id="1.10.510.10">
    <property type="entry name" value="Transferase(Phosphotransferase) domain 1"/>
    <property type="match status" value="1"/>
</dbReference>
<protein>
    <submittedName>
        <fullName evidence="3">Protein kinase domain-containing protein</fullName>
    </submittedName>
</protein>
<dbReference type="InterPro" id="IPR045133">
    <property type="entry name" value="IRE1/2-like"/>
</dbReference>
<dbReference type="GO" id="GO:0005524">
    <property type="term" value="F:ATP binding"/>
    <property type="evidence" value="ECO:0007669"/>
    <property type="project" value="InterPro"/>
</dbReference>
<dbReference type="GO" id="GO:0070059">
    <property type="term" value="P:intrinsic apoptotic signaling pathway in response to endoplasmic reticulum stress"/>
    <property type="evidence" value="ECO:0007669"/>
    <property type="project" value="TreeGrafter"/>
</dbReference>
<dbReference type="WBParaSite" id="ACRNAN_scaffold2909.g13347.t1">
    <property type="protein sequence ID" value="ACRNAN_scaffold2909.g13347.t1"/>
    <property type="gene ID" value="ACRNAN_scaffold2909.g13347"/>
</dbReference>
<dbReference type="GO" id="GO:1990604">
    <property type="term" value="C:IRE1-TRAF2-ASK1 complex"/>
    <property type="evidence" value="ECO:0007669"/>
    <property type="project" value="TreeGrafter"/>
</dbReference>
<dbReference type="GO" id="GO:0051082">
    <property type="term" value="F:unfolded protein binding"/>
    <property type="evidence" value="ECO:0007669"/>
    <property type="project" value="TreeGrafter"/>
</dbReference>
<reference evidence="3" key="1">
    <citation type="submission" date="2022-11" db="UniProtKB">
        <authorList>
            <consortium name="WormBaseParasite"/>
        </authorList>
    </citation>
    <scope>IDENTIFICATION</scope>
</reference>
<evidence type="ECO:0000313" key="2">
    <source>
        <dbReference type="Proteomes" id="UP000887540"/>
    </source>
</evidence>
<dbReference type="SUPFAM" id="SSF56112">
    <property type="entry name" value="Protein kinase-like (PK-like)"/>
    <property type="match status" value="1"/>
</dbReference>
<dbReference type="GO" id="GO:0004674">
    <property type="term" value="F:protein serine/threonine kinase activity"/>
    <property type="evidence" value="ECO:0007669"/>
    <property type="project" value="InterPro"/>
</dbReference>
<dbReference type="InterPro" id="IPR000719">
    <property type="entry name" value="Prot_kinase_dom"/>
</dbReference>
<evidence type="ECO:0000259" key="1">
    <source>
        <dbReference type="PROSITE" id="PS50011"/>
    </source>
</evidence>
<keyword evidence="2" id="KW-1185">Reference proteome</keyword>
<feature type="domain" description="Protein kinase" evidence="1">
    <location>
        <begin position="1"/>
        <end position="102"/>
    </location>
</feature>
<dbReference type="PANTHER" id="PTHR13954:SF6">
    <property type="entry name" value="NON-SPECIFIC SERINE_THREONINE PROTEIN KINASE"/>
    <property type="match status" value="1"/>
</dbReference>
<organism evidence="2 3">
    <name type="scientific">Acrobeloides nanus</name>
    <dbReference type="NCBI Taxonomy" id="290746"/>
    <lineage>
        <taxon>Eukaryota</taxon>
        <taxon>Metazoa</taxon>
        <taxon>Ecdysozoa</taxon>
        <taxon>Nematoda</taxon>
        <taxon>Chromadorea</taxon>
        <taxon>Rhabditida</taxon>
        <taxon>Tylenchina</taxon>
        <taxon>Cephalobomorpha</taxon>
        <taxon>Cephaloboidea</taxon>
        <taxon>Cephalobidae</taxon>
        <taxon>Acrobeloides</taxon>
    </lineage>
</organism>
<name>A0A914DKS6_9BILA</name>
<proteinExistence type="predicted"/>
<dbReference type="AlphaFoldDB" id="A0A914DKS6"/>
<dbReference type="InterPro" id="IPR011009">
    <property type="entry name" value="Kinase-like_dom_sf"/>
</dbReference>
<accession>A0A914DKS6</accession>
<dbReference type="GO" id="GO:0004521">
    <property type="term" value="F:RNA endonuclease activity"/>
    <property type="evidence" value="ECO:0007669"/>
    <property type="project" value="InterPro"/>
</dbReference>
<sequence length="302" mass="34644">MSDYKGTKDWTSPEVEKYVTNGKTFVGTSSDIYTLGLIFYYFLTDGDKAAGFKKYKSNLWDGLPKLNINKRTDFFDDVILKMLSDEPKNRPTASELNSNTLLNQYIQDETLEIEKEEVTNIPDYDSDTDYNSDKTLSEDETTTLIKTVKSEPITEYLTTESKSSTEQKKFNNLTADSGFIEKCDQITESTSMVSNISLTDSSMSNTTEFDLTQKISGDDKAVSFTYEKLLFDNQITEYKNIVNKYEHSHSRKIVAIKFVNVPLKRQPRTPIKDKQSKKIEQEYNDEMSQPGVVASILERYNR</sequence>
<dbReference type="GO" id="GO:0036498">
    <property type="term" value="P:IRE1-mediated unfolded protein response"/>
    <property type="evidence" value="ECO:0007669"/>
    <property type="project" value="TreeGrafter"/>
</dbReference>
<evidence type="ECO:0000313" key="3">
    <source>
        <dbReference type="WBParaSite" id="ACRNAN_scaffold2909.g13347.t1"/>
    </source>
</evidence>